<comment type="caution">
    <text evidence="1">The sequence shown here is derived from an EMBL/GenBank/DDBJ whole genome shotgun (WGS) entry which is preliminary data.</text>
</comment>
<organism evidence="1 2">
    <name type="scientific">Imbroritus primus</name>
    <dbReference type="NCBI Taxonomy" id="3058603"/>
    <lineage>
        <taxon>Bacteria</taxon>
        <taxon>Pseudomonadati</taxon>
        <taxon>Pseudomonadota</taxon>
        <taxon>Betaproteobacteria</taxon>
        <taxon>Burkholderiales</taxon>
        <taxon>Burkholderiaceae</taxon>
        <taxon>Imbroritus</taxon>
    </lineage>
</organism>
<gene>
    <name evidence="1" type="ORF">MW7_001740</name>
</gene>
<evidence type="ECO:0000313" key="1">
    <source>
        <dbReference type="EMBL" id="TMS59662.1"/>
    </source>
</evidence>
<keyword evidence="2" id="KW-1185">Reference proteome</keyword>
<dbReference type="EMBL" id="AKCV02000006">
    <property type="protein sequence ID" value="TMS59662.1"/>
    <property type="molecule type" value="Genomic_DNA"/>
</dbReference>
<name>A0ACD3STX3_9BURK</name>
<accession>A0ACD3STX3</accession>
<protein>
    <submittedName>
        <fullName evidence="1">Lytic transglycosylase domain-containing protein</fullName>
    </submittedName>
</protein>
<reference evidence="1" key="1">
    <citation type="submission" date="2019-05" db="EMBL/GenBank/DDBJ databases">
        <title>Revised genome assembly of Burkholderiaceae (previously Ralstonia) sp. PBA.</title>
        <authorList>
            <person name="Gan H.M."/>
        </authorList>
    </citation>
    <scope>NUCLEOTIDE SEQUENCE</scope>
    <source>
        <strain evidence="1">PBA</strain>
    </source>
</reference>
<dbReference type="Proteomes" id="UP000004277">
    <property type="component" value="Unassembled WGS sequence"/>
</dbReference>
<proteinExistence type="predicted"/>
<evidence type="ECO:0000313" key="2">
    <source>
        <dbReference type="Proteomes" id="UP000004277"/>
    </source>
</evidence>
<sequence length="252" mass="27219">MVLCLGLAGAGLAHADLYGYIDEQGVAHFANEQIDERYVLFMKDSAAGESAAPAATVQRLRPVAETADSKRLYGYLVNHPNLPKMQPLIHSAANRYGVDPALVKAVMAVESGFNPQAVSPKGAIGLMQVIPDTGARFGVVADAKRTVQQKLHDPAVNIPTGVRYLSQLTRMFPGRVDLVLAAYNAGEGAVQKYRNQIPPYPETQNYVKTVLQFYQFYNPAAALQTAQAGAPAARGERVKVVLGARRAMQIIE</sequence>